<dbReference type="InterPro" id="IPR011006">
    <property type="entry name" value="CheY-like_superfamily"/>
</dbReference>
<dbReference type="GO" id="GO:0003941">
    <property type="term" value="F:L-serine ammonia-lyase activity"/>
    <property type="evidence" value="ECO:0007669"/>
    <property type="project" value="TreeGrafter"/>
</dbReference>
<evidence type="ECO:0000313" key="5">
    <source>
        <dbReference type="EMBL" id="VAW42840.1"/>
    </source>
</evidence>
<dbReference type="InterPro" id="IPR001789">
    <property type="entry name" value="Sig_transdc_resp-reg_receiver"/>
</dbReference>
<dbReference type="Gene3D" id="3.40.50.1100">
    <property type="match status" value="2"/>
</dbReference>
<proteinExistence type="predicted"/>
<dbReference type="CDD" id="cd01563">
    <property type="entry name" value="Thr-synth_1"/>
    <property type="match status" value="1"/>
</dbReference>
<dbReference type="Gene3D" id="3.40.50.2300">
    <property type="match status" value="1"/>
</dbReference>
<dbReference type="InterPro" id="IPR001926">
    <property type="entry name" value="TrpB-like_PALP"/>
</dbReference>
<sequence>MKITIVCRACCAKFTFERPLPACPTCGSGWLDAEYELTHPQQNGHLAQRGQEWLQKLDHRGASLWRYRELLPLKNDANIITLGEGWTPLLRAHNLGLMLGHPNIFIKDERQGPTGSFKDRQAAIGISVMKEAGVKEAVVASTGNVAIAYSAYSARAGIKLWVFVTSSVPADKMREVALYGSEVIKVAGTYDKTKRIAAEFAASKNLFLDRGVKAIAAKEAMKTLAFEVAEQLGGIAAGQSFAMLNGSKYPWRTPDWYLQAVSGGMGPVGVMKGFAELKRLGLVARLPKLGCFQTSGCAPMATSFHKGLNSAENVKEPRTAITTLATGTPGEAYVVLRELIAQHGGTIDAITDEEAFNALHLVAKMDGISVEPATAVTFAGLFKLIREGKIKPHETVVLNCSGHTFPVEKHIVGEHYSQDVILPETGELVSLSRREGLLTALEELDSRVQVITIVEDNPDAARLIRRILQAQGDFLINEANNGKSGLQLIQKTNPNLVILDLMMPEMDGFDLVEAMKADPTLHDIPIIVITAKELTQDEKERLDGKIKALLQKGSFMDSDLLNDIQQALP</sequence>
<dbReference type="SUPFAM" id="SSF53686">
    <property type="entry name" value="Tryptophan synthase beta subunit-like PLP-dependent enzymes"/>
    <property type="match status" value="1"/>
</dbReference>
<dbReference type="SUPFAM" id="SSF52172">
    <property type="entry name" value="CheY-like"/>
    <property type="match status" value="1"/>
</dbReference>
<feature type="domain" description="Response regulatory" evidence="4">
    <location>
        <begin position="450"/>
        <end position="567"/>
    </location>
</feature>
<evidence type="ECO:0000256" key="2">
    <source>
        <dbReference type="ARBA" id="ARBA00022898"/>
    </source>
</evidence>
<reference evidence="5" key="1">
    <citation type="submission" date="2018-06" db="EMBL/GenBank/DDBJ databases">
        <authorList>
            <person name="Zhirakovskaya E."/>
        </authorList>
    </citation>
    <scope>NUCLEOTIDE SEQUENCE</scope>
</reference>
<evidence type="ECO:0000256" key="3">
    <source>
        <dbReference type="ARBA" id="ARBA00023239"/>
    </source>
</evidence>
<dbReference type="GO" id="GO:0004794">
    <property type="term" value="F:threonine deaminase activity"/>
    <property type="evidence" value="ECO:0007669"/>
    <property type="project" value="TreeGrafter"/>
</dbReference>
<dbReference type="PANTHER" id="PTHR48078:SF6">
    <property type="entry name" value="L-THREONINE DEHYDRATASE CATABOLIC TDCB"/>
    <property type="match status" value="1"/>
</dbReference>
<keyword evidence="3 5" id="KW-0456">Lyase</keyword>
<name>A0A3B0VQW0_9ZZZZ</name>
<evidence type="ECO:0000259" key="4">
    <source>
        <dbReference type="PROSITE" id="PS50110"/>
    </source>
</evidence>
<dbReference type="GO" id="GO:0004795">
    <property type="term" value="F:threonine synthase activity"/>
    <property type="evidence" value="ECO:0007669"/>
    <property type="project" value="UniProtKB-EC"/>
</dbReference>
<dbReference type="PROSITE" id="PS50110">
    <property type="entry name" value="RESPONSE_REGULATORY"/>
    <property type="match status" value="1"/>
</dbReference>
<dbReference type="GO" id="GO:0009097">
    <property type="term" value="P:isoleucine biosynthetic process"/>
    <property type="evidence" value="ECO:0007669"/>
    <property type="project" value="TreeGrafter"/>
</dbReference>
<dbReference type="EC" id="4.2.3.1" evidence="5"/>
<dbReference type="PANTHER" id="PTHR48078">
    <property type="entry name" value="THREONINE DEHYDRATASE, MITOCHONDRIAL-RELATED"/>
    <property type="match status" value="1"/>
</dbReference>
<dbReference type="GO" id="GO:0006567">
    <property type="term" value="P:L-threonine catabolic process"/>
    <property type="evidence" value="ECO:0007669"/>
    <property type="project" value="TreeGrafter"/>
</dbReference>
<dbReference type="AlphaFoldDB" id="A0A3B0VQW0"/>
<protein>
    <submittedName>
        <fullName evidence="5">Threonine synthase</fullName>
        <ecNumber evidence="5">4.2.3.1</ecNumber>
    </submittedName>
</protein>
<comment type="cofactor">
    <cofactor evidence="1">
        <name>pyridoxal 5'-phosphate</name>
        <dbReference type="ChEBI" id="CHEBI:597326"/>
    </cofactor>
</comment>
<accession>A0A3B0VQW0</accession>
<dbReference type="CDD" id="cd17574">
    <property type="entry name" value="REC_OmpR"/>
    <property type="match status" value="1"/>
</dbReference>
<dbReference type="GO" id="GO:0006565">
    <property type="term" value="P:L-serine catabolic process"/>
    <property type="evidence" value="ECO:0007669"/>
    <property type="project" value="TreeGrafter"/>
</dbReference>
<evidence type="ECO:0000256" key="1">
    <source>
        <dbReference type="ARBA" id="ARBA00001933"/>
    </source>
</evidence>
<organism evidence="5">
    <name type="scientific">hydrothermal vent metagenome</name>
    <dbReference type="NCBI Taxonomy" id="652676"/>
    <lineage>
        <taxon>unclassified sequences</taxon>
        <taxon>metagenomes</taxon>
        <taxon>ecological metagenomes</taxon>
    </lineage>
</organism>
<dbReference type="GO" id="GO:0000160">
    <property type="term" value="P:phosphorelay signal transduction system"/>
    <property type="evidence" value="ECO:0007669"/>
    <property type="project" value="InterPro"/>
</dbReference>
<dbReference type="Pfam" id="PF00072">
    <property type="entry name" value="Response_reg"/>
    <property type="match status" value="1"/>
</dbReference>
<keyword evidence="2" id="KW-0663">Pyridoxal phosphate</keyword>
<dbReference type="InterPro" id="IPR036052">
    <property type="entry name" value="TrpB-like_PALP_sf"/>
</dbReference>
<dbReference type="InterPro" id="IPR050147">
    <property type="entry name" value="Ser/Thr_Dehydratase"/>
</dbReference>
<dbReference type="EMBL" id="UOEU01000969">
    <property type="protein sequence ID" value="VAW42840.1"/>
    <property type="molecule type" value="Genomic_DNA"/>
</dbReference>
<dbReference type="SMART" id="SM00448">
    <property type="entry name" value="REC"/>
    <property type="match status" value="1"/>
</dbReference>
<gene>
    <name evidence="5" type="ORF">MNBD_CHLOROFLEXI01-1771</name>
</gene>
<dbReference type="Pfam" id="PF00291">
    <property type="entry name" value="PALP"/>
    <property type="match status" value="1"/>
</dbReference>